<dbReference type="AlphaFoldDB" id="A0A4Q7ZLU0"/>
<dbReference type="Gene3D" id="3.90.76.10">
    <property type="entry name" value="Dipeptide-binding Protein, Domain 1"/>
    <property type="match status" value="1"/>
</dbReference>
<dbReference type="Pfam" id="PF00496">
    <property type="entry name" value="SBP_bac_5"/>
    <property type="match status" value="1"/>
</dbReference>
<dbReference type="PANTHER" id="PTHR30290">
    <property type="entry name" value="PERIPLASMIC BINDING COMPONENT OF ABC TRANSPORTER"/>
    <property type="match status" value="1"/>
</dbReference>
<dbReference type="Gene3D" id="3.40.190.10">
    <property type="entry name" value="Periplasmic binding protein-like II"/>
    <property type="match status" value="1"/>
</dbReference>
<feature type="chain" id="PRO_5038468217" evidence="2">
    <location>
        <begin position="27"/>
        <end position="564"/>
    </location>
</feature>
<sequence length="564" mass="61546">MRRRTVLAAFAAAPVAAVGACSSGTAGTGDTPGKSVTNDVTPTARDRLKDGGQLVWPVADIPANFNFLHLDGTLRDNSDIIFALMPSMYLNDAAGNSIWNRNYLAREPRFDTAPRQVVTYRLHEKATWNDGTPITFADFESQWKALNGRNPAFKVANSNGYQNIASVTRGDTDSDVVVTFAQPYTDWQSIFAPLYPKSTTSDPETFNNGWTKRMPGPTAGPFRFAALDQTARTVTIERDPAWWGNPAKLDRIIYRGVDASAAADAVANGEADFYEIAANASLYSRAMQMNGRVNLKRAGAPFYRHITINGARPHLADVRVRQALAMAIDRAAIARALLGPLGFQPQVLNNRIYMLNHAKYRDNAGNIGAYRPDAANALLDEAGWRLSGTTRSKNGAALTIDLVISAGVAESKVESELVRSMLARVGVAVTVRAVPAGDMFSRYVIPGNFDMAAFTWGGRPYPISINQSIFAEPKKDANGQLAVQQNYARSGSAEIDDLFRAATAELNPERAAEMANRIDGKLWQVLPNLPLYQRPDVWVVRTGLVNFGAFAYASKVYEDIGWLA</sequence>
<dbReference type="Gene3D" id="3.10.105.10">
    <property type="entry name" value="Dipeptide-binding Protein, Domain 3"/>
    <property type="match status" value="1"/>
</dbReference>
<protein>
    <submittedName>
        <fullName evidence="4">Peptide/nickel transport system substrate-binding protein</fullName>
    </submittedName>
</protein>
<evidence type="ECO:0000313" key="5">
    <source>
        <dbReference type="Proteomes" id="UP000292564"/>
    </source>
</evidence>
<accession>A0A4Q7ZLU0</accession>
<reference evidence="4 5" key="1">
    <citation type="submission" date="2019-02" db="EMBL/GenBank/DDBJ databases">
        <title>Sequencing the genomes of 1000 actinobacteria strains.</title>
        <authorList>
            <person name="Klenk H.-P."/>
        </authorList>
    </citation>
    <scope>NUCLEOTIDE SEQUENCE [LARGE SCALE GENOMIC DNA]</scope>
    <source>
        <strain evidence="4 5">DSM 45162</strain>
    </source>
</reference>
<dbReference type="Proteomes" id="UP000292564">
    <property type="component" value="Unassembled WGS sequence"/>
</dbReference>
<dbReference type="GO" id="GO:1904680">
    <property type="term" value="F:peptide transmembrane transporter activity"/>
    <property type="evidence" value="ECO:0007669"/>
    <property type="project" value="TreeGrafter"/>
</dbReference>
<keyword evidence="2" id="KW-0732">Signal</keyword>
<keyword evidence="5" id="KW-1185">Reference proteome</keyword>
<dbReference type="EMBL" id="SHKY01000001">
    <property type="protein sequence ID" value="RZU51353.1"/>
    <property type="molecule type" value="Genomic_DNA"/>
</dbReference>
<dbReference type="InterPro" id="IPR039424">
    <property type="entry name" value="SBP_5"/>
</dbReference>
<dbReference type="PROSITE" id="PS51257">
    <property type="entry name" value="PROKAR_LIPOPROTEIN"/>
    <property type="match status" value="1"/>
</dbReference>
<dbReference type="InterPro" id="IPR000914">
    <property type="entry name" value="SBP_5_dom"/>
</dbReference>
<comment type="caution">
    <text evidence="4">The sequence shown here is derived from an EMBL/GenBank/DDBJ whole genome shotgun (WGS) entry which is preliminary data.</text>
</comment>
<dbReference type="CDD" id="cd08501">
    <property type="entry name" value="PBP2_Lpqw"/>
    <property type="match status" value="1"/>
</dbReference>
<evidence type="ECO:0000259" key="3">
    <source>
        <dbReference type="Pfam" id="PF00496"/>
    </source>
</evidence>
<dbReference type="GO" id="GO:0015833">
    <property type="term" value="P:peptide transport"/>
    <property type="evidence" value="ECO:0007669"/>
    <property type="project" value="TreeGrafter"/>
</dbReference>
<feature type="region of interest" description="Disordered" evidence="1">
    <location>
        <begin position="23"/>
        <end position="42"/>
    </location>
</feature>
<organism evidence="4 5">
    <name type="scientific">Krasilnikovia cinnamomea</name>
    <dbReference type="NCBI Taxonomy" id="349313"/>
    <lineage>
        <taxon>Bacteria</taxon>
        <taxon>Bacillati</taxon>
        <taxon>Actinomycetota</taxon>
        <taxon>Actinomycetes</taxon>
        <taxon>Micromonosporales</taxon>
        <taxon>Micromonosporaceae</taxon>
        <taxon>Krasilnikovia</taxon>
    </lineage>
</organism>
<feature type="domain" description="Solute-binding protein family 5" evidence="3">
    <location>
        <begin position="114"/>
        <end position="462"/>
    </location>
</feature>
<gene>
    <name evidence="4" type="ORF">EV385_3168</name>
</gene>
<proteinExistence type="predicted"/>
<name>A0A4Q7ZLU0_9ACTN</name>
<evidence type="ECO:0000313" key="4">
    <source>
        <dbReference type="EMBL" id="RZU51353.1"/>
    </source>
</evidence>
<evidence type="ECO:0000256" key="2">
    <source>
        <dbReference type="SAM" id="SignalP"/>
    </source>
</evidence>
<feature type="signal peptide" evidence="2">
    <location>
        <begin position="1"/>
        <end position="26"/>
    </location>
</feature>
<dbReference type="SUPFAM" id="SSF53850">
    <property type="entry name" value="Periplasmic binding protein-like II"/>
    <property type="match status" value="1"/>
</dbReference>
<dbReference type="PANTHER" id="PTHR30290:SF65">
    <property type="entry name" value="MONOACYL PHOSPHATIDYLINOSITOL TETRAMANNOSIDE-BINDING PROTEIN LPQW-RELATED"/>
    <property type="match status" value="1"/>
</dbReference>
<evidence type="ECO:0000256" key="1">
    <source>
        <dbReference type="SAM" id="MobiDB-lite"/>
    </source>
</evidence>